<dbReference type="GO" id="GO:0032259">
    <property type="term" value="P:methylation"/>
    <property type="evidence" value="ECO:0007669"/>
    <property type="project" value="UniProtKB-KW"/>
</dbReference>
<feature type="compositionally biased region" description="Polar residues" evidence="8">
    <location>
        <begin position="538"/>
        <end position="549"/>
    </location>
</feature>
<feature type="compositionally biased region" description="Polar residues" evidence="8">
    <location>
        <begin position="234"/>
        <end position="244"/>
    </location>
</feature>
<keyword evidence="6" id="KW-0479">Metal-binding</keyword>
<evidence type="ECO:0008006" key="13">
    <source>
        <dbReference type="Google" id="ProtNLM"/>
    </source>
</evidence>
<accession>A0A1V6QKG8</accession>
<evidence type="ECO:0000256" key="7">
    <source>
        <dbReference type="ARBA" id="ARBA00022833"/>
    </source>
</evidence>
<reference evidence="12" key="1">
    <citation type="journal article" date="2017" name="Nat. Microbiol.">
        <title>Global analysis of biosynthetic gene clusters reveals vast potential of secondary metabolite production in Penicillium species.</title>
        <authorList>
            <person name="Nielsen J.C."/>
            <person name="Grijseels S."/>
            <person name="Prigent S."/>
            <person name="Ji B."/>
            <person name="Dainat J."/>
            <person name="Nielsen K.F."/>
            <person name="Frisvad J.C."/>
            <person name="Workman M."/>
            <person name="Nielsen J."/>
        </authorList>
    </citation>
    <scope>NUCLEOTIDE SEQUENCE [LARGE SCALE GENOMIC DNA]</scope>
    <source>
        <strain evidence="12">IBT 31811</strain>
    </source>
</reference>
<evidence type="ECO:0000313" key="11">
    <source>
        <dbReference type="EMBL" id="OQD89734.1"/>
    </source>
</evidence>
<sequence>MVLLLAQLPGGEQYYTATIPEAPLVPQGAGKETLLRAAGTPRGHAMGYRQILVYEYRLWDSARIRTDQLTVLRRPDNTLTHQEIVDPGTNATNRSKDPHDAITKARFGPGFTHQMLLGGVDAKSFRTTKRKSVASSDQSDGSDSDAPHKFARRATPVSHAHLATSTPPPTLQSQSQFSVVIPSPTSYQKRLNVVAQRNAIKGTNEQIFPTDAEERRVARAAYPKSRAPIDRRSTPLSFTSKTNKPLNLSPVSSKQHIVDIRANLDKKLSQINGPPVSTAVQSTKLLAKLADNFEFTNDYIDRPGVFRVQQEYNYGCSCDEGNCSISSCDCLDQEKDSEDRIVPYGNSNDRPGLIVASQKFLKGRTVRLQIFDAGQRGFGLRSPDPIVTGQFIDRYLGEVITKNEADDRESLTEGSHNQSYLFSLDWYVDDDDSEEQMCVIDGRKFGSVTRFINHSCNPNCKIVPVQTTSHADTKVYTLAFFALRDIPAGTELTFDYNPTNEDSDDSDESDYDSKSRKKLDPEAVRCLCGEPNCRGQLWPNQRKGQNTKS</sequence>
<dbReference type="Gene3D" id="2.170.270.10">
    <property type="entry name" value="SET domain"/>
    <property type="match status" value="1"/>
</dbReference>
<dbReference type="GO" id="GO:0005694">
    <property type="term" value="C:chromosome"/>
    <property type="evidence" value="ECO:0007669"/>
    <property type="project" value="UniProtKB-SubCell"/>
</dbReference>
<feature type="domain" description="Post-SET" evidence="10">
    <location>
        <begin position="522"/>
        <end position="538"/>
    </location>
</feature>
<evidence type="ECO:0000256" key="3">
    <source>
        <dbReference type="ARBA" id="ARBA00022603"/>
    </source>
</evidence>
<organism evidence="11 12">
    <name type="scientific">Penicillium antarcticum</name>
    <dbReference type="NCBI Taxonomy" id="416450"/>
    <lineage>
        <taxon>Eukaryota</taxon>
        <taxon>Fungi</taxon>
        <taxon>Dikarya</taxon>
        <taxon>Ascomycota</taxon>
        <taxon>Pezizomycotina</taxon>
        <taxon>Eurotiomycetes</taxon>
        <taxon>Eurotiomycetidae</taxon>
        <taxon>Eurotiales</taxon>
        <taxon>Aspergillaceae</taxon>
        <taxon>Penicillium</taxon>
    </lineage>
</organism>
<feature type="compositionally biased region" description="Basic and acidic residues" evidence="8">
    <location>
        <begin position="94"/>
        <end position="103"/>
    </location>
</feature>
<feature type="compositionally biased region" description="Basic and acidic residues" evidence="8">
    <location>
        <begin position="511"/>
        <end position="523"/>
    </location>
</feature>
<dbReference type="SUPFAM" id="SSF82199">
    <property type="entry name" value="SET domain"/>
    <property type="match status" value="1"/>
</dbReference>
<dbReference type="GO" id="GO:0008168">
    <property type="term" value="F:methyltransferase activity"/>
    <property type="evidence" value="ECO:0007669"/>
    <property type="project" value="UniProtKB-KW"/>
</dbReference>
<keyword evidence="7" id="KW-0862">Zinc</keyword>
<dbReference type="PROSITE" id="PS50280">
    <property type="entry name" value="SET"/>
    <property type="match status" value="1"/>
</dbReference>
<keyword evidence="4" id="KW-0808">Transferase</keyword>
<comment type="caution">
    <text evidence="11">The sequence shown here is derived from an EMBL/GenBank/DDBJ whole genome shotgun (WGS) entry which is preliminary data.</text>
</comment>
<evidence type="ECO:0000313" key="12">
    <source>
        <dbReference type="Proteomes" id="UP000191672"/>
    </source>
</evidence>
<dbReference type="AlphaFoldDB" id="A0A1V6QKG8"/>
<comment type="subcellular location">
    <subcellularLocation>
        <location evidence="1">Chromosome</location>
    </subcellularLocation>
</comment>
<dbReference type="GO" id="GO:0046872">
    <property type="term" value="F:metal ion binding"/>
    <property type="evidence" value="ECO:0007669"/>
    <property type="project" value="UniProtKB-KW"/>
</dbReference>
<dbReference type="PANTHER" id="PTHR46223:SF3">
    <property type="entry name" value="HISTONE-LYSINE N-METHYLTRANSFERASE SET-23"/>
    <property type="match status" value="1"/>
</dbReference>
<dbReference type="PANTHER" id="PTHR46223">
    <property type="entry name" value="HISTONE-LYSINE N-METHYLTRANSFERASE SUV39H"/>
    <property type="match status" value="1"/>
</dbReference>
<proteinExistence type="predicted"/>
<gene>
    <name evidence="11" type="ORF">PENANT_c002G05471</name>
</gene>
<feature type="compositionally biased region" description="Acidic residues" evidence="8">
    <location>
        <begin position="501"/>
        <end position="510"/>
    </location>
</feature>
<evidence type="ECO:0000259" key="10">
    <source>
        <dbReference type="PROSITE" id="PS50868"/>
    </source>
</evidence>
<dbReference type="InterPro" id="IPR003616">
    <property type="entry name" value="Post-SET_dom"/>
</dbReference>
<feature type="region of interest" description="Disordered" evidence="8">
    <location>
        <begin position="494"/>
        <end position="549"/>
    </location>
</feature>
<evidence type="ECO:0000256" key="6">
    <source>
        <dbReference type="ARBA" id="ARBA00022723"/>
    </source>
</evidence>
<evidence type="ECO:0000256" key="8">
    <source>
        <dbReference type="SAM" id="MobiDB-lite"/>
    </source>
</evidence>
<feature type="region of interest" description="Disordered" evidence="8">
    <location>
        <begin position="220"/>
        <end position="244"/>
    </location>
</feature>
<evidence type="ECO:0000256" key="2">
    <source>
        <dbReference type="ARBA" id="ARBA00022454"/>
    </source>
</evidence>
<dbReference type="PROSITE" id="PS50868">
    <property type="entry name" value="POST_SET"/>
    <property type="match status" value="1"/>
</dbReference>
<protein>
    <recommendedName>
        <fullName evidence="13">SET domain-containing protein</fullName>
    </recommendedName>
</protein>
<keyword evidence="2" id="KW-0158">Chromosome</keyword>
<evidence type="ECO:0000256" key="1">
    <source>
        <dbReference type="ARBA" id="ARBA00004286"/>
    </source>
</evidence>
<dbReference type="InterPro" id="IPR001214">
    <property type="entry name" value="SET_dom"/>
</dbReference>
<keyword evidence="5" id="KW-0949">S-adenosyl-L-methionine</keyword>
<evidence type="ECO:0000256" key="5">
    <source>
        <dbReference type="ARBA" id="ARBA00022691"/>
    </source>
</evidence>
<dbReference type="Pfam" id="PF00856">
    <property type="entry name" value="SET"/>
    <property type="match status" value="1"/>
</dbReference>
<feature type="region of interest" description="Disordered" evidence="8">
    <location>
        <begin position="82"/>
        <end position="103"/>
    </location>
</feature>
<evidence type="ECO:0000259" key="9">
    <source>
        <dbReference type="PROSITE" id="PS50280"/>
    </source>
</evidence>
<dbReference type="InterPro" id="IPR046341">
    <property type="entry name" value="SET_dom_sf"/>
</dbReference>
<dbReference type="InterPro" id="IPR050973">
    <property type="entry name" value="H3K9_Histone-Lys_N-MTase"/>
</dbReference>
<keyword evidence="3" id="KW-0489">Methyltransferase</keyword>
<evidence type="ECO:0000256" key="4">
    <source>
        <dbReference type="ARBA" id="ARBA00022679"/>
    </source>
</evidence>
<feature type="domain" description="SET" evidence="9">
    <location>
        <begin position="366"/>
        <end position="497"/>
    </location>
</feature>
<dbReference type="STRING" id="416450.A0A1V6QKG8"/>
<name>A0A1V6QKG8_9EURO</name>
<dbReference type="EMBL" id="MDYN01000002">
    <property type="protein sequence ID" value="OQD89734.1"/>
    <property type="molecule type" value="Genomic_DNA"/>
</dbReference>
<dbReference type="Proteomes" id="UP000191672">
    <property type="component" value="Unassembled WGS sequence"/>
</dbReference>
<keyword evidence="12" id="KW-1185">Reference proteome</keyword>
<feature type="region of interest" description="Disordered" evidence="8">
    <location>
        <begin position="122"/>
        <end position="175"/>
    </location>
</feature>
<dbReference type="SMART" id="SM00317">
    <property type="entry name" value="SET"/>
    <property type="match status" value="1"/>
</dbReference>